<name>A0ABX5PW75_9FLAO</name>
<dbReference type="PANTHER" id="PTHR43546:SF3">
    <property type="entry name" value="UPF0173 METAL-DEPENDENT HYDROLASE MJ1163"/>
    <property type="match status" value="1"/>
</dbReference>
<dbReference type="Proteomes" id="UP000248584">
    <property type="component" value="Unassembled WGS sequence"/>
</dbReference>
<comment type="caution">
    <text evidence="1">The sequence shown here is derived from an EMBL/GenBank/DDBJ whole genome shotgun (WGS) entry which is preliminary data.</text>
</comment>
<dbReference type="PANTHER" id="PTHR43546">
    <property type="entry name" value="UPF0173 METAL-DEPENDENT HYDROLASE MJ1163-RELATED"/>
    <property type="match status" value="1"/>
</dbReference>
<proteinExistence type="predicted"/>
<keyword evidence="2" id="KW-1185">Reference proteome</keyword>
<accession>A0ABX5PW75</accession>
<dbReference type="PROSITE" id="PS51257">
    <property type="entry name" value="PROKAR_LIPOPROTEIN"/>
    <property type="match status" value="1"/>
</dbReference>
<dbReference type="Gene3D" id="3.60.15.10">
    <property type="entry name" value="Ribonuclease Z/Hydroxyacylglutathione hydrolase-like"/>
    <property type="match status" value="1"/>
</dbReference>
<protein>
    <submittedName>
        <fullName evidence="1">L-ascorbate metabolism protein UlaG (Beta-lactamase superfamily)</fullName>
    </submittedName>
</protein>
<dbReference type="InterPro" id="IPR036866">
    <property type="entry name" value="RibonucZ/Hydroxyglut_hydro"/>
</dbReference>
<dbReference type="InterPro" id="IPR050114">
    <property type="entry name" value="UPF0173_UPF0282_UlaG_hydrolase"/>
</dbReference>
<dbReference type="EMBL" id="QKZR01000004">
    <property type="protein sequence ID" value="PZX39005.1"/>
    <property type="molecule type" value="Genomic_DNA"/>
</dbReference>
<evidence type="ECO:0000313" key="1">
    <source>
        <dbReference type="EMBL" id="PZX39005.1"/>
    </source>
</evidence>
<sequence>MKKLWITLMAVSLLAASCKENKEEVVEEETMTSEVVTENSEEAMNEIEIMPISHATFVMNWDGQIIYVDPVGGAASFEGMPEAEIILVTDIHGDHMNEETLKSVKTEKNFLFAPQAVSDKLSDDLKPLIVVNNGETTTRNELKITAIPMYNITEGRLDKHVKGRGNGYVLEKNGYRVYISGDTEDIPEMRSLDNIDKAFVCMNLPYTMDINQAASAVLDFTPKEVIPYHYRGTDGFQDVEKFKSMVNEKNDDIEVTLMEWYPIKG</sequence>
<dbReference type="SUPFAM" id="SSF56281">
    <property type="entry name" value="Metallo-hydrolase/oxidoreductase"/>
    <property type="match status" value="1"/>
</dbReference>
<gene>
    <name evidence="1" type="ORF">LX97_02371</name>
</gene>
<dbReference type="RefSeq" id="WP_015360755.1">
    <property type="nucleotide sequence ID" value="NZ_QKZR01000004.1"/>
</dbReference>
<reference evidence="1 2" key="1">
    <citation type="submission" date="2018-06" db="EMBL/GenBank/DDBJ databases">
        <title>Genomic Encyclopedia of Archaeal and Bacterial Type Strains, Phase II (KMG-II): from individual species to whole genera.</title>
        <authorList>
            <person name="Goeker M."/>
        </authorList>
    </citation>
    <scope>NUCLEOTIDE SEQUENCE [LARGE SCALE GENOMIC DNA]</scope>
    <source>
        <strain evidence="1 2">DSM 17205</strain>
    </source>
</reference>
<organism evidence="1 2">
    <name type="scientific">Nonlabens dokdonensis</name>
    <dbReference type="NCBI Taxonomy" id="328515"/>
    <lineage>
        <taxon>Bacteria</taxon>
        <taxon>Pseudomonadati</taxon>
        <taxon>Bacteroidota</taxon>
        <taxon>Flavobacteriia</taxon>
        <taxon>Flavobacteriales</taxon>
        <taxon>Flavobacteriaceae</taxon>
        <taxon>Nonlabens</taxon>
    </lineage>
</organism>
<evidence type="ECO:0000313" key="2">
    <source>
        <dbReference type="Proteomes" id="UP000248584"/>
    </source>
</evidence>
<dbReference type="Pfam" id="PF13483">
    <property type="entry name" value="Lactamase_B_3"/>
    <property type="match status" value="1"/>
</dbReference>